<keyword evidence="5" id="KW-0406">Ion transport</keyword>
<dbReference type="EMBL" id="MKGI01000071">
    <property type="protein sequence ID" value="OEL10894.1"/>
    <property type="molecule type" value="Genomic_DNA"/>
</dbReference>
<keyword evidence="10" id="KW-1185">Reference proteome</keyword>
<dbReference type="PATRIC" id="fig|237258.4.peg.288"/>
<comment type="caution">
    <text evidence="9">The sequence shown here is derived from an EMBL/GenBank/DDBJ whole genome shotgun (WGS) entry which is preliminary data.</text>
</comment>
<feature type="domain" description="ATP synthase F1 complex delta/epsilon subunit N-terminal" evidence="8">
    <location>
        <begin position="1"/>
        <end position="92"/>
    </location>
</feature>
<sequence length="94" mass="10515">MNIKILTPEFVVFDGEVDSVLLPGKNGDFHIMKNHAAIVSSLVNGKVRIFTNEIQNENFAKFFTKENEKNSVFSYSINSGVVEFSNDKGIILCD</sequence>
<comment type="function">
    <text evidence="1">Produces ATP from ADP in the presence of a proton gradient across the membrane.</text>
</comment>
<keyword evidence="7" id="KW-0139">CF(1)</keyword>
<dbReference type="InterPro" id="IPR001469">
    <property type="entry name" value="ATP_synth_F1_dsu/esu"/>
</dbReference>
<evidence type="ECO:0000256" key="2">
    <source>
        <dbReference type="ARBA" id="ARBA00004184"/>
    </source>
</evidence>
<keyword evidence="4" id="KW-0813">Transport</keyword>
<dbReference type="SUPFAM" id="SSF51344">
    <property type="entry name" value="Epsilon subunit of F1F0-ATP synthase N-terminal domain"/>
    <property type="match status" value="1"/>
</dbReference>
<dbReference type="OrthoDB" id="5294255at2"/>
<evidence type="ECO:0000313" key="10">
    <source>
        <dbReference type="Proteomes" id="UP000095601"/>
    </source>
</evidence>
<accession>A0A1E5UD83</accession>
<dbReference type="STRING" id="237258.SAMN04489756_10791"/>
<evidence type="ECO:0000256" key="6">
    <source>
        <dbReference type="ARBA" id="ARBA00023136"/>
    </source>
</evidence>
<name>A0A1E5UD83_9FLAO</name>
<proteinExistence type="inferred from homology"/>
<dbReference type="GO" id="GO:0046933">
    <property type="term" value="F:proton-transporting ATP synthase activity, rotational mechanism"/>
    <property type="evidence" value="ECO:0007669"/>
    <property type="project" value="InterPro"/>
</dbReference>
<keyword evidence="6" id="KW-0472">Membrane</keyword>
<evidence type="ECO:0000313" key="9">
    <source>
        <dbReference type="EMBL" id="OEL10894.1"/>
    </source>
</evidence>
<dbReference type="KEGG" id="cnr:EB819_05445"/>
<dbReference type="GO" id="GO:0012505">
    <property type="term" value="C:endomembrane system"/>
    <property type="evidence" value="ECO:0007669"/>
    <property type="project" value="UniProtKB-SubCell"/>
</dbReference>
<evidence type="ECO:0000256" key="3">
    <source>
        <dbReference type="ARBA" id="ARBA00005712"/>
    </source>
</evidence>
<dbReference type="RefSeq" id="WP_069799267.1">
    <property type="nucleotide sequence ID" value="NZ_CP034157.1"/>
</dbReference>
<organism evidence="9 10">
    <name type="scientific">Cloacibacterium normanense</name>
    <dbReference type="NCBI Taxonomy" id="237258"/>
    <lineage>
        <taxon>Bacteria</taxon>
        <taxon>Pseudomonadati</taxon>
        <taxon>Bacteroidota</taxon>
        <taxon>Flavobacteriia</taxon>
        <taxon>Flavobacteriales</taxon>
        <taxon>Weeksellaceae</taxon>
    </lineage>
</organism>
<reference evidence="9 10" key="1">
    <citation type="submission" date="2016-09" db="EMBL/GenBank/DDBJ databases">
        <authorList>
            <person name="Capua I."/>
            <person name="De Benedictis P."/>
            <person name="Joannis T."/>
            <person name="Lombin L.H."/>
            <person name="Cattoli G."/>
        </authorList>
    </citation>
    <scope>NUCLEOTIDE SEQUENCE [LARGE SCALE GENOMIC DNA]</scope>
    <source>
        <strain evidence="9 10">NRS-1</strain>
    </source>
</reference>
<evidence type="ECO:0000256" key="1">
    <source>
        <dbReference type="ARBA" id="ARBA00003543"/>
    </source>
</evidence>
<dbReference type="Pfam" id="PF02823">
    <property type="entry name" value="ATP-synt_DE_N"/>
    <property type="match status" value="1"/>
</dbReference>
<evidence type="ECO:0000256" key="7">
    <source>
        <dbReference type="ARBA" id="ARBA00023196"/>
    </source>
</evidence>
<dbReference type="AlphaFoldDB" id="A0A1E5UD83"/>
<dbReference type="InterPro" id="IPR036771">
    <property type="entry name" value="ATPsynth_dsu/esu_N"/>
</dbReference>
<evidence type="ECO:0000259" key="8">
    <source>
        <dbReference type="Pfam" id="PF02823"/>
    </source>
</evidence>
<dbReference type="InterPro" id="IPR020546">
    <property type="entry name" value="ATP_synth_F1_dsu/esu_N"/>
</dbReference>
<protein>
    <submittedName>
        <fullName evidence="9">ATP synthase, Delta/Epsilon chain, beta-sandwich domain protein</fullName>
    </submittedName>
</protein>
<comment type="similarity">
    <text evidence="3">Belongs to the ATPase epsilon chain family.</text>
</comment>
<dbReference type="CDD" id="cd12152">
    <property type="entry name" value="F1-ATPase_delta"/>
    <property type="match status" value="1"/>
</dbReference>
<keyword evidence="7" id="KW-0066">ATP synthesis</keyword>
<evidence type="ECO:0000256" key="5">
    <source>
        <dbReference type="ARBA" id="ARBA00023065"/>
    </source>
</evidence>
<dbReference type="Proteomes" id="UP000095601">
    <property type="component" value="Unassembled WGS sequence"/>
</dbReference>
<comment type="subcellular location">
    <subcellularLocation>
        <location evidence="2">Endomembrane system</location>
        <topology evidence="2">Peripheral membrane protein</topology>
    </subcellularLocation>
</comment>
<dbReference type="Gene3D" id="2.60.15.10">
    <property type="entry name" value="F0F1 ATP synthase delta/epsilon subunit, N-terminal"/>
    <property type="match status" value="1"/>
</dbReference>
<dbReference type="GO" id="GO:0045259">
    <property type="term" value="C:proton-transporting ATP synthase complex"/>
    <property type="evidence" value="ECO:0007669"/>
    <property type="project" value="UniProtKB-KW"/>
</dbReference>
<evidence type="ECO:0000256" key="4">
    <source>
        <dbReference type="ARBA" id="ARBA00022448"/>
    </source>
</evidence>
<gene>
    <name evidence="9" type="ORF">BHF72_0089</name>
</gene>